<dbReference type="Proteomes" id="UP000050544">
    <property type="component" value="Unassembled WGS sequence"/>
</dbReference>
<gene>
    <name evidence="3" type="ORF">SE15_04830</name>
</gene>
<feature type="transmembrane region" description="Helical" evidence="2">
    <location>
        <begin position="12"/>
        <end position="30"/>
    </location>
</feature>
<keyword evidence="2" id="KW-0472">Membrane</keyword>
<organism evidence="3 4">
    <name type="scientific">Thermanaerothrix daxensis</name>
    <dbReference type="NCBI Taxonomy" id="869279"/>
    <lineage>
        <taxon>Bacteria</taxon>
        <taxon>Bacillati</taxon>
        <taxon>Chloroflexota</taxon>
        <taxon>Anaerolineae</taxon>
        <taxon>Anaerolineales</taxon>
        <taxon>Anaerolineaceae</taxon>
        <taxon>Thermanaerothrix</taxon>
    </lineage>
</organism>
<evidence type="ECO:0000256" key="1">
    <source>
        <dbReference type="SAM" id="MobiDB-lite"/>
    </source>
</evidence>
<protein>
    <submittedName>
        <fullName evidence="3">Uncharacterized protein</fullName>
    </submittedName>
</protein>
<reference evidence="3 4" key="1">
    <citation type="submission" date="2015-07" db="EMBL/GenBank/DDBJ databases">
        <title>Whole genome sequence of Thermanaerothrix daxensis DSM 23592.</title>
        <authorList>
            <person name="Hemp J."/>
            <person name="Ward L.M."/>
            <person name="Pace L.A."/>
            <person name="Fischer W.W."/>
        </authorList>
    </citation>
    <scope>NUCLEOTIDE SEQUENCE [LARGE SCALE GENOMIC DNA]</scope>
    <source>
        <strain evidence="3 4">GNS-1</strain>
    </source>
</reference>
<sequence length="460" mass="52430">MGTRFQRHWKTTLLPILLGLLILFLDALFAPDGREKGVLRLVFNLIILGIGTGFWLGFFSQFILPVNQLRDRLNMFFHLISYLIGDHGPILFIENGQIRQQPQSSSGAGIMVLDTASAAMLRTSHRFTRPVGPGVVFTQPGERIADVVDLRQQRQVIGPRPNEDPFAPPQPNEGPAQYEARMRRKRETRAITRDNFEIIPQIEVIFQLDARPGQGNTEFGYNPDAVQMAILGQVVNADLPLDTPARLIPWNELPAQLAAEVWRDLVSRFTLQQIFPAQPSRHQQVGLQWIVQMIQNRLTQPEVPLLDLDGRDTGEKTVSREFNVLSSRGIRVLEVNILSLRLSPEVERELINRWGAGWLAWARQEREQIERERRNLAEGAREEALRVYAKTSTLYFEALPSPNPHTEEAVDPKDQARSILLRLLRGHLMLIQNRPGLKTMASDEKKQIQDLIEIFETRAP</sequence>
<evidence type="ECO:0000313" key="4">
    <source>
        <dbReference type="Proteomes" id="UP000050544"/>
    </source>
</evidence>
<evidence type="ECO:0000313" key="3">
    <source>
        <dbReference type="EMBL" id="KPL84437.1"/>
    </source>
</evidence>
<name>A0A0P6YNU1_9CHLR</name>
<accession>A0A0P6YNU1</accession>
<comment type="caution">
    <text evidence="3">The sequence shown here is derived from an EMBL/GenBank/DDBJ whole genome shotgun (WGS) entry which is preliminary data.</text>
</comment>
<proteinExistence type="predicted"/>
<feature type="transmembrane region" description="Helical" evidence="2">
    <location>
        <begin position="42"/>
        <end position="64"/>
    </location>
</feature>
<feature type="region of interest" description="Disordered" evidence="1">
    <location>
        <begin position="158"/>
        <end position="177"/>
    </location>
</feature>
<dbReference type="STRING" id="869279.SE15_04830"/>
<evidence type="ECO:0000256" key="2">
    <source>
        <dbReference type="SAM" id="Phobius"/>
    </source>
</evidence>
<dbReference type="AlphaFoldDB" id="A0A0P6YNU1"/>
<keyword evidence="2" id="KW-1133">Transmembrane helix</keyword>
<dbReference type="EMBL" id="LGKO01000002">
    <property type="protein sequence ID" value="KPL84437.1"/>
    <property type="molecule type" value="Genomic_DNA"/>
</dbReference>
<keyword evidence="4" id="KW-1185">Reference proteome</keyword>
<feature type="transmembrane region" description="Helical" evidence="2">
    <location>
        <begin position="76"/>
        <end position="93"/>
    </location>
</feature>
<keyword evidence="2" id="KW-0812">Transmembrane</keyword>